<comment type="caution">
    <text evidence="3">The sequence shown here is derived from an EMBL/GenBank/DDBJ whole genome shotgun (WGS) entry which is preliminary data.</text>
</comment>
<dbReference type="RefSeq" id="WP_126631484.1">
    <property type="nucleotide sequence ID" value="NZ_BIFT01000002.1"/>
</dbReference>
<name>A0A402BJL8_9CHLR</name>
<evidence type="ECO:0000313" key="3">
    <source>
        <dbReference type="EMBL" id="GCE31526.1"/>
    </source>
</evidence>
<feature type="transmembrane region" description="Helical" evidence="2">
    <location>
        <begin position="18"/>
        <end position="40"/>
    </location>
</feature>
<evidence type="ECO:0000256" key="1">
    <source>
        <dbReference type="SAM" id="MobiDB-lite"/>
    </source>
</evidence>
<proteinExistence type="predicted"/>
<keyword evidence="4" id="KW-1185">Reference proteome</keyword>
<feature type="region of interest" description="Disordered" evidence="1">
    <location>
        <begin position="282"/>
        <end position="310"/>
    </location>
</feature>
<evidence type="ECO:0000256" key="2">
    <source>
        <dbReference type="SAM" id="Phobius"/>
    </source>
</evidence>
<protein>
    <submittedName>
        <fullName evidence="3">Uncharacterized protein</fullName>
    </submittedName>
</protein>
<feature type="transmembrane region" description="Helical" evidence="2">
    <location>
        <begin position="46"/>
        <end position="69"/>
    </location>
</feature>
<accession>A0A402BJL8</accession>
<reference evidence="4" key="1">
    <citation type="submission" date="2018-12" db="EMBL/GenBank/DDBJ databases">
        <title>Tengunoibacter tsumagoiensis gen. nov., sp. nov., Dictyobacter kobayashii sp. nov., D. alpinus sp. nov., and D. joshuensis sp. nov. and description of Dictyobacteraceae fam. nov. within the order Ktedonobacterales isolated from Tengu-no-mugimeshi.</title>
        <authorList>
            <person name="Wang C.M."/>
            <person name="Zheng Y."/>
            <person name="Sakai Y."/>
            <person name="Toyoda A."/>
            <person name="Minakuchi Y."/>
            <person name="Abe K."/>
            <person name="Yokota A."/>
            <person name="Yabe S."/>
        </authorList>
    </citation>
    <scope>NUCLEOTIDE SEQUENCE [LARGE SCALE GENOMIC DNA]</scope>
    <source>
        <strain evidence="4">Uno16</strain>
    </source>
</reference>
<dbReference type="AlphaFoldDB" id="A0A402BJL8"/>
<gene>
    <name evidence="3" type="ORF">KDA_70100</name>
</gene>
<dbReference type="EMBL" id="BIFT01000002">
    <property type="protein sequence ID" value="GCE31526.1"/>
    <property type="molecule type" value="Genomic_DNA"/>
</dbReference>
<feature type="transmembrane region" description="Helical" evidence="2">
    <location>
        <begin position="81"/>
        <end position="109"/>
    </location>
</feature>
<keyword evidence="2" id="KW-1133">Transmembrane helix</keyword>
<feature type="region of interest" description="Disordered" evidence="1">
    <location>
        <begin position="244"/>
        <end position="263"/>
    </location>
</feature>
<feature type="compositionally biased region" description="Polar residues" evidence="1">
    <location>
        <begin position="282"/>
        <end position="293"/>
    </location>
</feature>
<dbReference type="Proteomes" id="UP000287171">
    <property type="component" value="Unassembled WGS sequence"/>
</dbReference>
<feature type="transmembrane region" description="Helical" evidence="2">
    <location>
        <begin position="129"/>
        <end position="152"/>
    </location>
</feature>
<sequence>MKTGTVVRAHLFRERFDVMIAVIAPFIIMLESGYGNAWAFAGGQSLLTGTGLIALARGIFLEGLIFAMFKLVRLFISKNNIGFYVLALVPAVIGFVGMVVSAGCNLGFVNHSGEMAWVVKTVSQYMPDFLVVVFKLGLGLLFPIAVGAFALFDLSHLVEEMFTSSNLEDRSMIVERAEQHRSMFLKSQKKAAKTAQQHYDAACAADVDNIVKAVKSGNLSFGMDELKKEKTEKHKVGVQKIIPAQQPSLPAPSARPGLPGEFQQPRVVNAAPSQFQPLQNMTSQNVVFPSPQSMPGKPQWQAMANNQQKQ</sequence>
<keyword evidence="2" id="KW-0472">Membrane</keyword>
<evidence type="ECO:0000313" key="4">
    <source>
        <dbReference type="Proteomes" id="UP000287171"/>
    </source>
</evidence>
<organism evidence="3 4">
    <name type="scientific">Dictyobacter alpinus</name>
    <dbReference type="NCBI Taxonomy" id="2014873"/>
    <lineage>
        <taxon>Bacteria</taxon>
        <taxon>Bacillati</taxon>
        <taxon>Chloroflexota</taxon>
        <taxon>Ktedonobacteria</taxon>
        <taxon>Ktedonobacterales</taxon>
        <taxon>Dictyobacteraceae</taxon>
        <taxon>Dictyobacter</taxon>
    </lineage>
</organism>
<dbReference type="OrthoDB" id="164213at2"/>
<keyword evidence="2" id="KW-0812">Transmembrane</keyword>
<feature type="compositionally biased region" description="Low complexity" evidence="1">
    <location>
        <begin position="244"/>
        <end position="256"/>
    </location>
</feature>